<reference evidence="2 3" key="1">
    <citation type="journal article" date="2015" name="Appl. Environ. Microbiol.">
        <title>Nanoarchaeota, Their Sulfolobales Host, and Nanoarchaeota Virus Distribution across Yellowstone National Park Hot Springs.</title>
        <authorList>
            <person name="Munson-McGee J.H."/>
            <person name="Field E.K."/>
            <person name="Bateson M."/>
            <person name="Rooney C."/>
            <person name="Stepanauskas R."/>
            <person name="Young M.J."/>
        </authorList>
    </citation>
    <scope>NUCLEOTIDE SEQUENCE [LARGE SCALE GENOMIC DNA]</scope>
    <source>
        <strain evidence="2">SCGC AC-742_N10</strain>
    </source>
</reference>
<comment type="caution">
    <text evidence="2">The sequence shown here is derived from an EMBL/GenBank/DDBJ whole genome shotgun (WGS) entry which is preliminary data.</text>
</comment>
<accession>A0A2T9XBB4</accession>
<evidence type="ECO:0000313" key="3">
    <source>
        <dbReference type="Proteomes" id="UP000245638"/>
    </source>
</evidence>
<dbReference type="EMBL" id="QEFD01000031">
    <property type="protein sequence ID" value="PVU77400.1"/>
    <property type="molecule type" value="Genomic_DNA"/>
</dbReference>
<name>A0A2T9XBB4_9CREN</name>
<organism evidence="2 3">
    <name type="scientific">Acidianus hospitalis</name>
    <dbReference type="NCBI Taxonomy" id="563177"/>
    <lineage>
        <taxon>Archaea</taxon>
        <taxon>Thermoproteota</taxon>
        <taxon>Thermoprotei</taxon>
        <taxon>Sulfolobales</taxon>
        <taxon>Sulfolobaceae</taxon>
        <taxon>Acidianus</taxon>
    </lineage>
</organism>
<keyword evidence="1" id="KW-0812">Transmembrane</keyword>
<sequence length="209" mass="23723">MKSRTVKLRMIISLTLVVVAFTLAFMFLPYLNMINNSSTSGIKMVNSQIVDKYFGGKWNENDSLSGYVKPQKSYYEIHFYNGSTENVSSENLTIVNPQINKYLGIIEVDLRSINFTTFYSGNQTLSIIILNYTSTMEPKNIYNTIYTTFKDNSKAVALSFHNISNCAFIASIDCYQFSIGYSSSEIIIVFYKGCIDESLAITDLINYML</sequence>
<dbReference type="Proteomes" id="UP000245638">
    <property type="component" value="Unassembled WGS sequence"/>
</dbReference>
<protein>
    <submittedName>
        <fullName evidence="2">Uncharacterized protein</fullName>
    </submittedName>
</protein>
<evidence type="ECO:0000256" key="1">
    <source>
        <dbReference type="SAM" id="Phobius"/>
    </source>
</evidence>
<proteinExistence type="predicted"/>
<gene>
    <name evidence="2" type="ORF">DDW13_00850</name>
</gene>
<keyword evidence="1" id="KW-1133">Transmembrane helix</keyword>
<evidence type="ECO:0000313" key="2">
    <source>
        <dbReference type="EMBL" id="PVU77400.1"/>
    </source>
</evidence>
<keyword evidence="1" id="KW-0472">Membrane</keyword>
<feature type="transmembrane region" description="Helical" evidence="1">
    <location>
        <begin position="12"/>
        <end position="31"/>
    </location>
</feature>
<dbReference type="AlphaFoldDB" id="A0A2T9XBB4"/>